<evidence type="ECO:0000256" key="6">
    <source>
        <dbReference type="ARBA" id="ARBA00023004"/>
    </source>
</evidence>
<evidence type="ECO:0000313" key="12">
    <source>
        <dbReference type="EMBL" id="CAI0389783.1"/>
    </source>
</evidence>
<reference evidence="12" key="1">
    <citation type="submission" date="2022-08" db="EMBL/GenBank/DDBJ databases">
        <authorList>
            <person name="Gutierrez-Valencia J."/>
        </authorList>
    </citation>
    <scope>NUCLEOTIDE SEQUENCE</scope>
</reference>
<organism evidence="12 13">
    <name type="scientific">Linum tenue</name>
    <dbReference type="NCBI Taxonomy" id="586396"/>
    <lineage>
        <taxon>Eukaryota</taxon>
        <taxon>Viridiplantae</taxon>
        <taxon>Streptophyta</taxon>
        <taxon>Embryophyta</taxon>
        <taxon>Tracheophyta</taxon>
        <taxon>Spermatophyta</taxon>
        <taxon>Magnoliopsida</taxon>
        <taxon>eudicotyledons</taxon>
        <taxon>Gunneridae</taxon>
        <taxon>Pentapetalae</taxon>
        <taxon>rosids</taxon>
        <taxon>fabids</taxon>
        <taxon>Malpighiales</taxon>
        <taxon>Linaceae</taxon>
        <taxon>Linum</taxon>
    </lineage>
</organism>
<dbReference type="InterPro" id="IPR005123">
    <property type="entry name" value="Oxoglu/Fe-dep_dioxygenase_dom"/>
</dbReference>
<dbReference type="Pfam" id="PF03171">
    <property type="entry name" value="2OG-FeII_Oxy"/>
    <property type="match status" value="1"/>
</dbReference>
<dbReference type="InterPro" id="IPR050231">
    <property type="entry name" value="Iron_ascorbate_oxido_reductase"/>
</dbReference>
<dbReference type="GO" id="GO:0046872">
    <property type="term" value="F:metal ion binding"/>
    <property type="evidence" value="ECO:0007669"/>
    <property type="project" value="UniProtKB-KW"/>
</dbReference>
<dbReference type="SUPFAM" id="SSF51197">
    <property type="entry name" value="Clavaminate synthase-like"/>
    <property type="match status" value="1"/>
</dbReference>
<evidence type="ECO:0000256" key="2">
    <source>
        <dbReference type="ARBA" id="ARBA00004972"/>
    </source>
</evidence>
<keyword evidence="3 10" id="KW-0479">Metal-binding</keyword>
<proteinExistence type="inferred from homology"/>
<feature type="domain" description="Fe2OG dioxygenase" evidence="11">
    <location>
        <begin position="207"/>
        <end position="310"/>
    </location>
</feature>
<accession>A0AAV0HZC8</accession>
<name>A0AAV0HZC8_9ROSI</name>
<protein>
    <recommendedName>
        <fullName evidence="9">gibberellin 3beta-dioxygenase</fullName>
        <ecNumber evidence="9">1.14.11.15</ecNumber>
    </recommendedName>
</protein>
<evidence type="ECO:0000256" key="10">
    <source>
        <dbReference type="RuleBase" id="RU003682"/>
    </source>
</evidence>
<dbReference type="FunFam" id="2.60.120.330:FF:000013">
    <property type="entry name" value="Gibberellin 3-beta-dioxygenase 1"/>
    <property type="match status" value="1"/>
</dbReference>
<evidence type="ECO:0000256" key="1">
    <source>
        <dbReference type="ARBA" id="ARBA00001961"/>
    </source>
</evidence>
<dbReference type="InterPro" id="IPR027443">
    <property type="entry name" value="IPNS-like_sf"/>
</dbReference>
<comment type="caution">
    <text evidence="12">The sequence shown here is derived from an EMBL/GenBank/DDBJ whole genome shotgun (WGS) entry which is preliminary data.</text>
</comment>
<keyword evidence="4" id="KW-0223">Dioxygenase</keyword>
<gene>
    <name evidence="12" type="ORF">LITE_LOCUS6438</name>
</gene>
<dbReference type="InterPro" id="IPR044861">
    <property type="entry name" value="IPNS-like_FE2OG_OXY"/>
</dbReference>
<dbReference type="PROSITE" id="PS51471">
    <property type="entry name" value="FE2OG_OXY"/>
    <property type="match status" value="1"/>
</dbReference>
<keyword evidence="6 10" id="KW-0408">Iron</keyword>
<comment type="pathway">
    <text evidence="7">Plant hormone biosynthesis; gibberellin biosynthesis.</text>
</comment>
<comment type="cofactor">
    <cofactor evidence="1">
        <name>L-ascorbate</name>
        <dbReference type="ChEBI" id="CHEBI:38290"/>
    </cofactor>
</comment>
<evidence type="ECO:0000256" key="5">
    <source>
        <dbReference type="ARBA" id="ARBA00023002"/>
    </source>
</evidence>
<evidence type="ECO:0000256" key="4">
    <source>
        <dbReference type="ARBA" id="ARBA00022964"/>
    </source>
</evidence>
<evidence type="ECO:0000256" key="8">
    <source>
        <dbReference type="ARBA" id="ARBA00061560"/>
    </source>
</evidence>
<evidence type="ECO:0000259" key="11">
    <source>
        <dbReference type="PROSITE" id="PS51471"/>
    </source>
</evidence>
<dbReference type="EC" id="1.14.11.15" evidence="9"/>
<dbReference type="EMBL" id="CAMGYJ010000003">
    <property type="protein sequence ID" value="CAI0389783.1"/>
    <property type="molecule type" value="Genomic_DNA"/>
</dbReference>
<dbReference type="GO" id="GO:0009686">
    <property type="term" value="P:gibberellin biosynthetic process"/>
    <property type="evidence" value="ECO:0007669"/>
    <property type="project" value="UniProtKB-ARBA"/>
</dbReference>
<dbReference type="Gene3D" id="2.60.120.330">
    <property type="entry name" value="B-lactam Antibiotic, Isopenicillin N Synthase, Chain"/>
    <property type="match status" value="1"/>
</dbReference>
<sequence>MSIIVNKSSISESFKTNPIPTTQILPLDLHNLLSLPDSHTWPTSPVQPPPPSATIPVVDLGRPPHAVASAVRKASDEWGVFQVTNHGIPTTLLREAEFEARRLFALPAEEKLAVVRSPDGIDGYGLARISRFFAKQMWYEGFTIMGSPVRHASHLWPNDYANFCNVMEEYQAQMKALSEKLLGIMFKSLGLAQDDIKWLHSKTNHHPPQAVLQLNSYPACPDPAHAMGLAPHTDSSLITLLHQSSNATGLQISGDGGNLWIPVNPIPGALTVNVGDLMHIATNGRFKTALHRAVVNRTRHRVSMAYFYGTPQEVKISPPMKLVDVDHPLLYQPVTWKEYLDAKGKYFNRALEFIKCEALFIADRCRQL</sequence>
<evidence type="ECO:0000256" key="9">
    <source>
        <dbReference type="ARBA" id="ARBA00066695"/>
    </source>
</evidence>
<keyword evidence="13" id="KW-1185">Reference proteome</keyword>
<evidence type="ECO:0000313" key="13">
    <source>
        <dbReference type="Proteomes" id="UP001154282"/>
    </source>
</evidence>
<dbReference type="Pfam" id="PF14226">
    <property type="entry name" value="DIOX_N"/>
    <property type="match status" value="1"/>
</dbReference>
<evidence type="ECO:0000256" key="3">
    <source>
        <dbReference type="ARBA" id="ARBA00022723"/>
    </source>
</evidence>
<dbReference type="AlphaFoldDB" id="A0AAV0HZC8"/>
<keyword evidence="5 10" id="KW-0560">Oxidoreductase</keyword>
<dbReference type="GO" id="GO:0016707">
    <property type="term" value="F:gibberellin 3-beta-dioxygenase activity"/>
    <property type="evidence" value="ECO:0007669"/>
    <property type="project" value="UniProtKB-EC"/>
</dbReference>
<dbReference type="Proteomes" id="UP001154282">
    <property type="component" value="Unassembled WGS sequence"/>
</dbReference>
<comment type="similarity">
    <text evidence="8">Belongs to the iron/ascorbate-dependent oxidoreductase family. GA3OX subfamily.</text>
</comment>
<evidence type="ECO:0000256" key="7">
    <source>
        <dbReference type="ARBA" id="ARBA00037909"/>
    </source>
</evidence>
<dbReference type="InterPro" id="IPR026992">
    <property type="entry name" value="DIOX_N"/>
</dbReference>
<comment type="pathway">
    <text evidence="2">Hormone biosynthesis.</text>
</comment>
<dbReference type="PANTHER" id="PTHR47990">
    <property type="entry name" value="2-OXOGLUTARATE (2OG) AND FE(II)-DEPENDENT OXYGENASE SUPERFAMILY PROTEIN-RELATED"/>
    <property type="match status" value="1"/>
</dbReference>